<evidence type="ECO:0000313" key="1">
    <source>
        <dbReference type="EMBL" id="QGH74601.1"/>
    </source>
</evidence>
<accession>A0A7S5FRD5</accession>
<organism evidence="1 2">
    <name type="scientific">Bacteriophage DSS3_VP1</name>
    <dbReference type="NCBI Taxonomy" id="2664196"/>
    <lineage>
        <taxon>Viruses</taxon>
        <taxon>Duplodnaviria</taxon>
        <taxon>Heunggongvirae</taxon>
        <taxon>Uroviricota</taxon>
        <taxon>Caudoviricetes</taxon>
        <taxon>Naomviridae</taxon>
        <taxon>Noahvirus</taxon>
        <taxon>Noahvirus arc</taxon>
    </lineage>
</organism>
<proteinExistence type="predicted"/>
<reference evidence="1 2" key="1">
    <citation type="submission" date="2019-10" db="EMBL/GenBank/DDBJ databases">
        <title>Isolation and characterisation of a new family of globally distributed lytic roseophage, the Naomivirus.</title>
        <authorList>
            <person name="Rihtman B."/>
            <person name="Puxty R.J."/>
            <person name="Hapeshi A."/>
            <person name="Zhan Y."/>
            <person name="Michinevski S."/>
            <person name="Waterfield N.R."/>
            <person name="Chen F."/>
            <person name="Millard A.D."/>
            <person name="Scanlan D.J."/>
            <person name="Chen Y."/>
        </authorList>
    </citation>
    <scope>NUCLEOTIDE SEQUENCE [LARGE SCALE GENOMIC DNA]</scope>
</reference>
<name>A0A7S5FRD5_9CAUD</name>
<sequence>MANKFEKVVSDIGEVLGGIASVEIYPDDYQGNIQNETRFVRYSILFGVSDDLDHQRATELSGYLVMRIFSEKGYAGKTGYSIAGDLDDALEGKKLQRGTTLGKSTLTQPMEDEGNSTLIMMQYLLPFTLFT</sequence>
<gene>
    <name evidence="1" type="ORF">DSS3VP1_00033</name>
</gene>
<protein>
    <submittedName>
        <fullName evidence="1">Uncharacterized protein</fullName>
    </submittedName>
</protein>
<dbReference type="EMBL" id="MN602266">
    <property type="protein sequence ID" value="QGH74601.1"/>
    <property type="molecule type" value="Genomic_DNA"/>
</dbReference>
<dbReference type="Proteomes" id="UP000594402">
    <property type="component" value="Segment"/>
</dbReference>
<evidence type="ECO:0000313" key="2">
    <source>
        <dbReference type="Proteomes" id="UP000594402"/>
    </source>
</evidence>
<keyword evidence="2" id="KW-1185">Reference proteome</keyword>